<name>A0AAE0SKF9_9BIVA</name>
<reference evidence="1" key="3">
    <citation type="submission" date="2023-05" db="EMBL/GenBank/DDBJ databases">
        <authorList>
            <person name="Smith C.H."/>
        </authorList>
    </citation>
    <scope>NUCLEOTIDE SEQUENCE</scope>
    <source>
        <strain evidence="1">CHS0354</strain>
        <tissue evidence="1">Mantle</tissue>
    </source>
</reference>
<reference evidence="1" key="1">
    <citation type="journal article" date="2021" name="Genome Biol. Evol.">
        <title>A High-Quality Reference Genome for a Parasitic Bivalve with Doubly Uniparental Inheritance (Bivalvia: Unionida).</title>
        <authorList>
            <person name="Smith C.H."/>
        </authorList>
    </citation>
    <scope>NUCLEOTIDE SEQUENCE</scope>
    <source>
        <strain evidence="1">CHS0354</strain>
    </source>
</reference>
<accession>A0AAE0SKF9</accession>
<keyword evidence="2" id="KW-1185">Reference proteome</keyword>
<gene>
    <name evidence="1" type="ORF">CHS0354_013603</name>
</gene>
<dbReference type="EMBL" id="JAEAOA010000822">
    <property type="protein sequence ID" value="KAK3593707.1"/>
    <property type="molecule type" value="Genomic_DNA"/>
</dbReference>
<evidence type="ECO:0000313" key="2">
    <source>
        <dbReference type="Proteomes" id="UP001195483"/>
    </source>
</evidence>
<dbReference type="Proteomes" id="UP001195483">
    <property type="component" value="Unassembled WGS sequence"/>
</dbReference>
<proteinExistence type="predicted"/>
<reference evidence="1" key="2">
    <citation type="journal article" date="2021" name="Genome Biol. Evol.">
        <title>Developing a high-quality reference genome for a parasitic bivalve with doubly uniparental inheritance (Bivalvia: Unionida).</title>
        <authorList>
            <person name="Smith C.H."/>
        </authorList>
    </citation>
    <scope>NUCLEOTIDE SEQUENCE</scope>
    <source>
        <strain evidence="1">CHS0354</strain>
        <tissue evidence="1">Mantle</tissue>
    </source>
</reference>
<comment type="caution">
    <text evidence="1">The sequence shown here is derived from an EMBL/GenBank/DDBJ whole genome shotgun (WGS) entry which is preliminary data.</text>
</comment>
<protein>
    <submittedName>
        <fullName evidence="1">Uncharacterized protein</fullName>
    </submittedName>
</protein>
<sequence>MNSVPKDSFVNHSVEEPEIRRQIVNRKFNASKDKRMAWFNGAIADLTNHEETELQIVNLNLKLEELVNLQATPDPLNILVELNLLTRIITTFHSPSRDITCISLNPLRLPTKVKHRKTLNIPDRTSA</sequence>
<evidence type="ECO:0000313" key="1">
    <source>
        <dbReference type="EMBL" id="KAK3593707.1"/>
    </source>
</evidence>
<dbReference type="AlphaFoldDB" id="A0AAE0SKF9"/>
<organism evidence="1 2">
    <name type="scientific">Potamilus streckersoni</name>
    <dbReference type="NCBI Taxonomy" id="2493646"/>
    <lineage>
        <taxon>Eukaryota</taxon>
        <taxon>Metazoa</taxon>
        <taxon>Spiralia</taxon>
        <taxon>Lophotrochozoa</taxon>
        <taxon>Mollusca</taxon>
        <taxon>Bivalvia</taxon>
        <taxon>Autobranchia</taxon>
        <taxon>Heteroconchia</taxon>
        <taxon>Palaeoheterodonta</taxon>
        <taxon>Unionida</taxon>
        <taxon>Unionoidea</taxon>
        <taxon>Unionidae</taxon>
        <taxon>Ambleminae</taxon>
        <taxon>Lampsilini</taxon>
        <taxon>Potamilus</taxon>
    </lineage>
</organism>